<protein>
    <recommendedName>
        <fullName evidence="6">RING-type domain-containing protein</fullName>
    </recommendedName>
</protein>
<dbReference type="EMBL" id="JABANN010000082">
    <property type="protein sequence ID" value="KAF4672251.1"/>
    <property type="molecule type" value="Genomic_DNA"/>
</dbReference>
<feature type="domain" description="RING-type" evidence="6">
    <location>
        <begin position="323"/>
        <end position="367"/>
    </location>
</feature>
<dbReference type="OrthoDB" id="441559at2759"/>
<dbReference type="AlphaFoldDB" id="A0A7J6MMR8"/>
<dbReference type="PANTHER" id="PTHR45931:SF3">
    <property type="entry name" value="RING ZINC FINGER-CONTAINING PROTEIN"/>
    <property type="match status" value="1"/>
</dbReference>
<dbReference type="SUPFAM" id="SSF57850">
    <property type="entry name" value="RING/U-box"/>
    <property type="match status" value="1"/>
</dbReference>
<dbReference type="GO" id="GO:0061630">
    <property type="term" value="F:ubiquitin protein ligase activity"/>
    <property type="evidence" value="ECO:0007669"/>
    <property type="project" value="TreeGrafter"/>
</dbReference>
<dbReference type="GO" id="GO:0006511">
    <property type="term" value="P:ubiquitin-dependent protein catabolic process"/>
    <property type="evidence" value="ECO:0007669"/>
    <property type="project" value="TreeGrafter"/>
</dbReference>
<dbReference type="SMART" id="SM00184">
    <property type="entry name" value="RING"/>
    <property type="match status" value="1"/>
</dbReference>
<dbReference type="Gene3D" id="3.30.40.10">
    <property type="entry name" value="Zinc/RING finger domain, C3HC4 (zinc finger)"/>
    <property type="match status" value="1"/>
</dbReference>
<feature type="compositionally biased region" description="Basic and acidic residues" evidence="5">
    <location>
        <begin position="496"/>
        <end position="514"/>
    </location>
</feature>
<dbReference type="GO" id="GO:0005634">
    <property type="term" value="C:nucleus"/>
    <property type="evidence" value="ECO:0007669"/>
    <property type="project" value="TreeGrafter"/>
</dbReference>
<evidence type="ECO:0000313" key="7">
    <source>
        <dbReference type="EMBL" id="KAF4666399.1"/>
    </source>
</evidence>
<dbReference type="PANTHER" id="PTHR45931">
    <property type="entry name" value="SI:CH211-59O9.10"/>
    <property type="match status" value="1"/>
</dbReference>
<dbReference type="InterPro" id="IPR013083">
    <property type="entry name" value="Znf_RING/FYVE/PHD"/>
</dbReference>
<feature type="compositionally biased region" description="Polar residues" evidence="5">
    <location>
        <begin position="281"/>
        <end position="300"/>
    </location>
</feature>
<dbReference type="Pfam" id="PF13639">
    <property type="entry name" value="zf-RING_2"/>
    <property type="match status" value="1"/>
</dbReference>
<dbReference type="Proteomes" id="UP000570595">
    <property type="component" value="Unassembled WGS sequence"/>
</dbReference>
<accession>A0A7J6MMR8</accession>
<name>A0A7J6MMR8_PEROL</name>
<gene>
    <name evidence="8" type="ORF">FOL46_009244</name>
    <name evidence="7" type="ORF">FOZ61_009776</name>
</gene>
<keyword evidence="3" id="KW-0862">Zinc</keyword>
<dbReference type="EMBL" id="JABAHT010000074">
    <property type="protein sequence ID" value="KAF4666399.1"/>
    <property type="molecule type" value="Genomic_DNA"/>
</dbReference>
<feature type="region of interest" description="Disordered" evidence="5">
    <location>
        <begin position="281"/>
        <end position="312"/>
    </location>
</feature>
<dbReference type="InterPro" id="IPR001841">
    <property type="entry name" value="Znf_RING"/>
</dbReference>
<keyword evidence="1" id="KW-0479">Metal-binding</keyword>
<organism evidence="8 10">
    <name type="scientific">Perkinsus olseni</name>
    <name type="common">Perkinsus atlanticus</name>
    <dbReference type="NCBI Taxonomy" id="32597"/>
    <lineage>
        <taxon>Eukaryota</taxon>
        <taxon>Sar</taxon>
        <taxon>Alveolata</taxon>
        <taxon>Perkinsozoa</taxon>
        <taxon>Perkinsea</taxon>
        <taxon>Perkinsida</taxon>
        <taxon>Perkinsidae</taxon>
        <taxon>Perkinsus</taxon>
    </lineage>
</organism>
<keyword evidence="2 4" id="KW-0863">Zinc-finger</keyword>
<evidence type="ECO:0000256" key="4">
    <source>
        <dbReference type="PROSITE-ProRule" id="PRU00175"/>
    </source>
</evidence>
<feature type="region of interest" description="Disordered" evidence="5">
    <location>
        <begin position="448"/>
        <end position="561"/>
    </location>
</feature>
<dbReference type="PROSITE" id="PS50089">
    <property type="entry name" value="ZF_RING_2"/>
    <property type="match status" value="1"/>
</dbReference>
<feature type="compositionally biased region" description="Low complexity" evidence="5">
    <location>
        <begin position="448"/>
        <end position="460"/>
    </location>
</feature>
<dbReference type="Proteomes" id="UP000572268">
    <property type="component" value="Unassembled WGS sequence"/>
</dbReference>
<evidence type="ECO:0000256" key="2">
    <source>
        <dbReference type="ARBA" id="ARBA00022771"/>
    </source>
</evidence>
<evidence type="ECO:0000256" key="5">
    <source>
        <dbReference type="SAM" id="MobiDB-lite"/>
    </source>
</evidence>
<feature type="compositionally biased region" description="Low complexity" evidence="5">
    <location>
        <begin position="301"/>
        <end position="312"/>
    </location>
</feature>
<feature type="compositionally biased region" description="Pro residues" evidence="5">
    <location>
        <begin position="528"/>
        <end position="543"/>
    </location>
</feature>
<dbReference type="GO" id="GO:0008270">
    <property type="term" value="F:zinc ion binding"/>
    <property type="evidence" value="ECO:0007669"/>
    <property type="project" value="UniProtKB-KW"/>
</dbReference>
<evidence type="ECO:0000259" key="6">
    <source>
        <dbReference type="PROSITE" id="PS50089"/>
    </source>
</evidence>
<evidence type="ECO:0000313" key="10">
    <source>
        <dbReference type="Proteomes" id="UP000572268"/>
    </source>
</evidence>
<evidence type="ECO:0000256" key="1">
    <source>
        <dbReference type="ARBA" id="ARBA00022723"/>
    </source>
</evidence>
<proteinExistence type="predicted"/>
<evidence type="ECO:0000256" key="3">
    <source>
        <dbReference type="ARBA" id="ARBA00022833"/>
    </source>
</evidence>
<comment type="caution">
    <text evidence="8">The sequence shown here is derived from an EMBL/GenBank/DDBJ whole genome shotgun (WGS) entry which is preliminary data.</text>
</comment>
<sequence>MTPSSSPPSSSVGPEVAHWLRLGLGGLWCALAGYALGNAAASWVADRQHVTAANSDKRKNACTGHAGTAQATTTTANGDVPSGKGMDVAVNTDESWGRYVMDASDLMVAVVACDARAVGFGTLDNDTEAHSTTLVLRCKFQPASAVGGGELSFQIFFDPTENYLRFISKFDLTSADLPDEVIAYTAASWNTTMRYCRLTQCGGPAGPSGPSDGMNLDMVAIAPQCFATQTHAIEWLARLTKVFMSSITRCLIHIRDCRNGAMPFATKDMLEANTVLSAVQPSSSSSIKQDGQSPRHQQQCTSTDAGSSSSSSYYDRSAADEFCPICLERFVPGDLVRRLPCMHVFHKTKACDIDKHLKRNKQCPTCKTPIDVRYDYLFQAPQQASPVEGGPDSIAVPTAPLQRVASQQQGENISEHVADLERMLDGLRESLYNYERMRAAVQAFYHTPTTASSPTPVAPSLDRVSSPIERRPTGSEVADGGRGHSIVDQQDSGQTSRRDSDISAQPHRDPHTEALLHPAPNPHNMLMLPPPPPPPASSLPPEPSDSCADPTETEPRQDGPS</sequence>
<reference evidence="9 10" key="1">
    <citation type="submission" date="2020-04" db="EMBL/GenBank/DDBJ databases">
        <title>Perkinsus olseni comparative genomics.</title>
        <authorList>
            <person name="Bogema D.R."/>
        </authorList>
    </citation>
    <scope>NUCLEOTIDE SEQUENCE [LARGE SCALE GENOMIC DNA]</scope>
    <source>
        <strain evidence="7">ATCC PRA-179</strain>
        <strain evidence="8">ATCC PRA-31</strain>
    </source>
</reference>
<evidence type="ECO:0000313" key="9">
    <source>
        <dbReference type="Proteomes" id="UP000570595"/>
    </source>
</evidence>
<dbReference type="InterPro" id="IPR051834">
    <property type="entry name" value="RING_finger_E3_ligase"/>
</dbReference>
<evidence type="ECO:0000313" key="8">
    <source>
        <dbReference type="EMBL" id="KAF4672251.1"/>
    </source>
</evidence>